<protein>
    <submittedName>
        <fullName evidence="6">DNA-binding transcriptional regulator, LysR family</fullName>
    </submittedName>
</protein>
<dbReference type="SUPFAM" id="SSF53850">
    <property type="entry name" value="Periplasmic binding protein-like II"/>
    <property type="match status" value="1"/>
</dbReference>
<keyword evidence="4" id="KW-0804">Transcription</keyword>
<keyword evidence="7" id="KW-1185">Reference proteome</keyword>
<dbReference type="RefSeq" id="WP_103942741.1">
    <property type="nucleotide sequence ID" value="NZ_FNVO01000019.1"/>
</dbReference>
<dbReference type="InterPro" id="IPR005119">
    <property type="entry name" value="LysR_subst-bd"/>
</dbReference>
<dbReference type="Gene3D" id="1.10.10.10">
    <property type="entry name" value="Winged helix-like DNA-binding domain superfamily/Winged helix DNA-binding domain"/>
    <property type="match status" value="1"/>
</dbReference>
<keyword evidence="3 6" id="KW-0238">DNA-binding</keyword>
<dbReference type="FunFam" id="1.10.10.10:FF:000001">
    <property type="entry name" value="LysR family transcriptional regulator"/>
    <property type="match status" value="1"/>
</dbReference>
<organism evidence="6 7">
    <name type="scientific">Thermomonospora echinospora</name>
    <dbReference type="NCBI Taxonomy" id="1992"/>
    <lineage>
        <taxon>Bacteria</taxon>
        <taxon>Bacillati</taxon>
        <taxon>Actinomycetota</taxon>
        <taxon>Actinomycetes</taxon>
        <taxon>Streptosporangiales</taxon>
        <taxon>Thermomonosporaceae</taxon>
        <taxon>Thermomonospora</taxon>
    </lineage>
</organism>
<gene>
    <name evidence="6" type="ORF">SAMN04489712_11910</name>
</gene>
<reference evidence="7" key="1">
    <citation type="submission" date="2016-10" db="EMBL/GenBank/DDBJ databases">
        <authorList>
            <person name="Varghese N."/>
            <person name="Submissions S."/>
        </authorList>
    </citation>
    <scope>NUCLEOTIDE SEQUENCE [LARGE SCALE GENOMIC DNA]</scope>
    <source>
        <strain evidence="7">DSM 43163</strain>
    </source>
</reference>
<dbReference type="CDD" id="cd05466">
    <property type="entry name" value="PBP2_LTTR_substrate"/>
    <property type="match status" value="1"/>
</dbReference>
<dbReference type="SUPFAM" id="SSF46785">
    <property type="entry name" value="Winged helix' DNA-binding domain"/>
    <property type="match status" value="1"/>
</dbReference>
<comment type="similarity">
    <text evidence="1">Belongs to the LysR transcriptional regulatory family.</text>
</comment>
<dbReference type="Pfam" id="PF03466">
    <property type="entry name" value="LysR_substrate"/>
    <property type="match status" value="1"/>
</dbReference>
<dbReference type="InterPro" id="IPR000847">
    <property type="entry name" value="LysR_HTH_N"/>
</dbReference>
<feature type="domain" description="HTH lysR-type" evidence="5">
    <location>
        <begin position="1"/>
        <end position="58"/>
    </location>
</feature>
<dbReference type="InterPro" id="IPR036388">
    <property type="entry name" value="WH-like_DNA-bd_sf"/>
</dbReference>
<dbReference type="PROSITE" id="PS50931">
    <property type="entry name" value="HTH_LYSR"/>
    <property type="match status" value="1"/>
</dbReference>
<dbReference type="EMBL" id="FNVO01000019">
    <property type="protein sequence ID" value="SEG86183.1"/>
    <property type="molecule type" value="Genomic_DNA"/>
</dbReference>
<sequence length="294" mass="30227">MELHQLRAFLSVRDTGSATAAAARLGVRQSTVSAAIRALEQELAAQLFHRVGRGMSPTPAGHALVGPARRILRDCEQAAETLAAAGQGGRLELAALSTVVSGPFSSLVSAWLGAAPGRAIRVHDLDREDAVAEVLTGGTAEIVCTRLPVSPPVNDALTVLPIGSWGWRVAFPPQSGAVPEDAVTMRELSAVPTVLVAAGRNSALERATTRTPLSAAVVADQREARTALMLAGVGATIVGPRLAVDAAAAGAHVRPLDPPFTQSIGLVFDPVRLSPLAREFVAAAGEFDEGNAGG</sequence>
<evidence type="ECO:0000259" key="5">
    <source>
        <dbReference type="PROSITE" id="PS50931"/>
    </source>
</evidence>
<accession>A0A1H6DN52</accession>
<dbReference type="OrthoDB" id="3181812at2"/>
<dbReference type="PANTHER" id="PTHR30346:SF29">
    <property type="entry name" value="LYSR SUBSTRATE-BINDING"/>
    <property type="match status" value="1"/>
</dbReference>
<evidence type="ECO:0000256" key="4">
    <source>
        <dbReference type="ARBA" id="ARBA00023163"/>
    </source>
</evidence>
<dbReference type="Gene3D" id="3.40.190.10">
    <property type="entry name" value="Periplasmic binding protein-like II"/>
    <property type="match status" value="2"/>
</dbReference>
<proteinExistence type="inferred from homology"/>
<keyword evidence="2" id="KW-0805">Transcription regulation</keyword>
<dbReference type="Proteomes" id="UP000236723">
    <property type="component" value="Unassembled WGS sequence"/>
</dbReference>
<dbReference type="InterPro" id="IPR036390">
    <property type="entry name" value="WH_DNA-bd_sf"/>
</dbReference>
<dbReference type="GO" id="GO:0032993">
    <property type="term" value="C:protein-DNA complex"/>
    <property type="evidence" value="ECO:0007669"/>
    <property type="project" value="TreeGrafter"/>
</dbReference>
<dbReference type="PRINTS" id="PR00039">
    <property type="entry name" value="HTHLYSR"/>
</dbReference>
<evidence type="ECO:0000256" key="3">
    <source>
        <dbReference type="ARBA" id="ARBA00023125"/>
    </source>
</evidence>
<evidence type="ECO:0000313" key="7">
    <source>
        <dbReference type="Proteomes" id="UP000236723"/>
    </source>
</evidence>
<dbReference type="GO" id="GO:0003677">
    <property type="term" value="F:DNA binding"/>
    <property type="evidence" value="ECO:0007669"/>
    <property type="project" value="UniProtKB-KW"/>
</dbReference>
<name>A0A1H6DN52_9ACTN</name>
<evidence type="ECO:0000256" key="2">
    <source>
        <dbReference type="ARBA" id="ARBA00023015"/>
    </source>
</evidence>
<evidence type="ECO:0000313" key="6">
    <source>
        <dbReference type="EMBL" id="SEG86183.1"/>
    </source>
</evidence>
<dbReference type="GO" id="GO:0003700">
    <property type="term" value="F:DNA-binding transcription factor activity"/>
    <property type="evidence" value="ECO:0007669"/>
    <property type="project" value="InterPro"/>
</dbReference>
<evidence type="ECO:0000256" key="1">
    <source>
        <dbReference type="ARBA" id="ARBA00009437"/>
    </source>
</evidence>
<dbReference type="PANTHER" id="PTHR30346">
    <property type="entry name" value="TRANSCRIPTIONAL DUAL REGULATOR HCAR-RELATED"/>
    <property type="match status" value="1"/>
</dbReference>
<dbReference type="Pfam" id="PF00126">
    <property type="entry name" value="HTH_1"/>
    <property type="match status" value="1"/>
</dbReference>
<dbReference type="AlphaFoldDB" id="A0A1H6DN52"/>